<gene>
    <name evidence="1" type="ORF">TAV2_LOCUS25833</name>
</gene>
<evidence type="ECO:0000313" key="1">
    <source>
        <dbReference type="EMBL" id="CAH2079764.1"/>
    </source>
</evidence>
<evidence type="ECO:0000313" key="2">
    <source>
        <dbReference type="Proteomes" id="UP000836841"/>
    </source>
</evidence>
<name>A0AAU9T603_THLAR</name>
<organism evidence="1 2">
    <name type="scientific">Thlaspi arvense</name>
    <name type="common">Field penny-cress</name>
    <dbReference type="NCBI Taxonomy" id="13288"/>
    <lineage>
        <taxon>Eukaryota</taxon>
        <taxon>Viridiplantae</taxon>
        <taxon>Streptophyta</taxon>
        <taxon>Embryophyta</taxon>
        <taxon>Tracheophyta</taxon>
        <taxon>Spermatophyta</taxon>
        <taxon>Magnoliopsida</taxon>
        <taxon>eudicotyledons</taxon>
        <taxon>Gunneridae</taxon>
        <taxon>Pentapetalae</taxon>
        <taxon>rosids</taxon>
        <taxon>malvids</taxon>
        <taxon>Brassicales</taxon>
        <taxon>Brassicaceae</taxon>
        <taxon>Thlaspideae</taxon>
        <taxon>Thlaspi</taxon>
    </lineage>
</organism>
<dbReference type="Proteomes" id="UP000836841">
    <property type="component" value="Chromosome 7"/>
</dbReference>
<accession>A0AAU9T603</accession>
<dbReference type="AlphaFoldDB" id="A0AAU9T603"/>
<dbReference type="EMBL" id="OU466863">
    <property type="protein sequence ID" value="CAH2079764.1"/>
    <property type="molecule type" value="Genomic_DNA"/>
</dbReference>
<proteinExistence type="predicted"/>
<keyword evidence="2" id="KW-1185">Reference proteome</keyword>
<evidence type="ECO:0008006" key="3">
    <source>
        <dbReference type="Google" id="ProtNLM"/>
    </source>
</evidence>
<sequence length="68" mass="7893">MNIVTSKNVLIPGNHSDTGYAKSCFSSKTRSNIGFRIKELKKKLKMKDLLTYYFVVKTIRSDMRMKQC</sequence>
<protein>
    <recommendedName>
        <fullName evidence="3">Ribosomal protein S15</fullName>
    </recommendedName>
</protein>
<reference evidence="1 2" key="1">
    <citation type="submission" date="2022-03" db="EMBL/GenBank/DDBJ databases">
        <authorList>
            <person name="Nunn A."/>
            <person name="Chopra R."/>
            <person name="Nunn A."/>
            <person name="Contreras Garrido A."/>
        </authorList>
    </citation>
    <scope>NUCLEOTIDE SEQUENCE [LARGE SCALE GENOMIC DNA]</scope>
</reference>